<dbReference type="PIRSF" id="PIRSF002134">
    <property type="entry name" value="Ribosomal_S13"/>
    <property type="match status" value="1"/>
</dbReference>
<evidence type="ECO:0000256" key="6">
    <source>
        <dbReference type="ARBA" id="ARBA00037226"/>
    </source>
</evidence>
<evidence type="ECO:0000256" key="3">
    <source>
        <dbReference type="ARBA" id="ARBA00022980"/>
    </source>
</evidence>
<dbReference type="OrthoDB" id="525520at2759"/>
<dbReference type="GO" id="GO:0003735">
    <property type="term" value="F:structural constituent of ribosome"/>
    <property type="evidence" value="ECO:0007669"/>
    <property type="project" value="InterPro"/>
</dbReference>
<keyword evidence="5 8" id="KW-0687">Ribonucleoprotein</keyword>
<keyword evidence="11" id="KW-1185">Reference proteome</keyword>
<dbReference type="PROSITE" id="PS50159">
    <property type="entry name" value="RIBOSOMAL_S13_2"/>
    <property type="match status" value="1"/>
</dbReference>
<evidence type="ECO:0000313" key="11">
    <source>
        <dbReference type="Proteomes" id="UP000320762"/>
    </source>
</evidence>
<keyword evidence="4" id="KW-0496">Mitochondrion</keyword>
<comment type="subcellular location">
    <subcellularLocation>
        <location evidence="1">Mitochondrion</location>
    </subcellularLocation>
</comment>
<evidence type="ECO:0000256" key="4">
    <source>
        <dbReference type="ARBA" id="ARBA00023128"/>
    </source>
</evidence>
<sequence length="171" mass="19601">MVHVLGIHLNDNHFARFALTNIYGVGQKTAHRICARLQIHDRCRVKSLTPLQITQLASFLSSPQTSPPAPKYPLADPFYKAPPPEANMDEAQAALRRRQNVRQLQGARQKDPLYNLRIESELRREIRENIAHQRMIGSYVGLRHAMHLPVRGQNTQSNAKTAKKLNQLDRW</sequence>
<evidence type="ECO:0000256" key="7">
    <source>
        <dbReference type="ARBA" id="ARBA00040757"/>
    </source>
</evidence>
<dbReference type="InterPro" id="IPR001892">
    <property type="entry name" value="Ribosomal_uS13"/>
</dbReference>
<gene>
    <name evidence="10" type="ORF">BD626DRAFT_498071</name>
</gene>
<dbReference type="GO" id="GO:0005739">
    <property type="term" value="C:mitochondrion"/>
    <property type="evidence" value="ECO:0007669"/>
    <property type="project" value="UniProtKB-SubCell"/>
</dbReference>
<dbReference type="Proteomes" id="UP000320762">
    <property type="component" value="Unassembled WGS sequence"/>
</dbReference>
<dbReference type="GO" id="GO:0015935">
    <property type="term" value="C:small ribosomal subunit"/>
    <property type="evidence" value="ECO:0007669"/>
    <property type="project" value="TreeGrafter"/>
</dbReference>
<evidence type="ECO:0000256" key="2">
    <source>
        <dbReference type="ARBA" id="ARBA00008080"/>
    </source>
</evidence>
<dbReference type="SUPFAM" id="SSF46946">
    <property type="entry name" value="S13-like H2TH domain"/>
    <property type="match status" value="1"/>
</dbReference>
<reference evidence="10 11" key="1">
    <citation type="journal article" date="2019" name="New Phytol.">
        <title>Comparative genomics reveals unique wood-decay strategies and fruiting body development in the Schizophyllaceae.</title>
        <authorList>
            <person name="Almasi E."/>
            <person name="Sahu N."/>
            <person name="Krizsan K."/>
            <person name="Balint B."/>
            <person name="Kovacs G.M."/>
            <person name="Kiss B."/>
            <person name="Cseklye J."/>
            <person name="Drula E."/>
            <person name="Henrissat B."/>
            <person name="Nagy I."/>
            <person name="Chovatia M."/>
            <person name="Adam C."/>
            <person name="LaButti K."/>
            <person name="Lipzen A."/>
            <person name="Riley R."/>
            <person name="Grigoriev I.V."/>
            <person name="Nagy L.G."/>
        </authorList>
    </citation>
    <scope>NUCLEOTIDE SEQUENCE [LARGE SCALE GENOMIC DNA]</scope>
    <source>
        <strain evidence="10 11">NL-1724</strain>
    </source>
</reference>
<comment type="function">
    <text evidence="6">Component of the mitochondrial ribosome (mitoribosome), a dedicated translation machinery responsible for the synthesis of mitochondrial genome-encoded proteins, including at least some of the essential transmembrane subunits of the mitochondrial respiratory chain. The mitoribosomes are attached to the mitochondrial inner membrane and translation products are cotranslationally integrated into the membrane.</text>
</comment>
<comment type="caution">
    <text evidence="10">The sequence shown here is derived from an EMBL/GenBank/DDBJ whole genome shotgun (WGS) entry which is preliminary data.</text>
</comment>
<dbReference type="EMBL" id="VDMD01000012">
    <property type="protein sequence ID" value="TRM62661.1"/>
    <property type="molecule type" value="Genomic_DNA"/>
</dbReference>
<dbReference type="PANTHER" id="PTHR10871">
    <property type="entry name" value="30S RIBOSOMAL PROTEIN S13/40S RIBOSOMAL PROTEIN S18"/>
    <property type="match status" value="1"/>
</dbReference>
<dbReference type="Pfam" id="PF00416">
    <property type="entry name" value="Ribosomal_S13"/>
    <property type="match status" value="2"/>
</dbReference>
<comment type="similarity">
    <text evidence="2 8">Belongs to the universal ribosomal protein uS13 family.</text>
</comment>
<accession>A0A550CCX9</accession>
<dbReference type="AlphaFoldDB" id="A0A550CCX9"/>
<dbReference type="PANTHER" id="PTHR10871:SF1">
    <property type="entry name" value="SMALL RIBOSOMAL SUBUNIT PROTEIN US13M"/>
    <property type="match status" value="1"/>
</dbReference>
<feature type="region of interest" description="Disordered" evidence="9">
    <location>
        <begin position="152"/>
        <end position="171"/>
    </location>
</feature>
<name>A0A550CCX9_9AGAR</name>
<dbReference type="Gene3D" id="1.10.8.50">
    <property type="match status" value="1"/>
</dbReference>
<evidence type="ECO:0000256" key="5">
    <source>
        <dbReference type="ARBA" id="ARBA00023274"/>
    </source>
</evidence>
<dbReference type="GO" id="GO:0003723">
    <property type="term" value="F:RNA binding"/>
    <property type="evidence" value="ECO:0007669"/>
    <property type="project" value="InterPro"/>
</dbReference>
<evidence type="ECO:0000256" key="1">
    <source>
        <dbReference type="ARBA" id="ARBA00004173"/>
    </source>
</evidence>
<keyword evidence="3 8" id="KW-0689">Ribosomal protein</keyword>
<proteinExistence type="inferred from homology"/>
<organism evidence="10 11">
    <name type="scientific">Schizophyllum amplum</name>
    <dbReference type="NCBI Taxonomy" id="97359"/>
    <lineage>
        <taxon>Eukaryota</taxon>
        <taxon>Fungi</taxon>
        <taxon>Dikarya</taxon>
        <taxon>Basidiomycota</taxon>
        <taxon>Agaricomycotina</taxon>
        <taxon>Agaricomycetes</taxon>
        <taxon>Agaricomycetidae</taxon>
        <taxon>Agaricales</taxon>
        <taxon>Schizophyllaceae</taxon>
        <taxon>Schizophyllum</taxon>
    </lineage>
</organism>
<dbReference type="Gene3D" id="4.10.910.10">
    <property type="entry name" value="30s ribosomal protein s13, domain 2"/>
    <property type="match status" value="1"/>
</dbReference>
<dbReference type="STRING" id="97359.A0A550CCX9"/>
<dbReference type="InterPro" id="IPR010979">
    <property type="entry name" value="Ribosomal_uS13-like_H2TH"/>
</dbReference>
<evidence type="ECO:0000313" key="10">
    <source>
        <dbReference type="EMBL" id="TRM62661.1"/>
    </source>
</evidence>
<dbReference type="InterPro" id="IPR027437">
    <property type="entry name" value="Rbsml_uS13_C"/>
</dbReference>
<protein>
    <recommendedName>
        <fullName evidence="7">Small ribosomal subunit protein uS13m</fullName>
    </recommendedName>
</protein>
<evidence type="ECO:0000256" key="9">
    <source>
        <dbReference type="SAM" id="MobiDB-lite"/>
    </source>
</evidence>
<evidence type="ECO:0000256" key="8">
    <source>
        <dbReference type="RuleBase" id="RU003830"/>
    </source>
</evidence>
<dbReference type="FunFam" id="4.10.910.10:FF:000004">
    <property type="entry name" value="Small subunit ribosomal protein S13"/>
    <property type="match status" value="1"/>
</dbReference>
<dbReference type="GO" id="GO:0006412">
    <property type="term" value="P:translation"/>
    <property type="evidence" value="ECO:0007669"/>
    <property type="project" value="InterPro"/>
</dbReference>